<keyword evidence="4" id="KW-0175">Coiled coil</keyword>
<evidence type="ECO:0000313" key="9">
    <source>
        <dbReference type="EMBL" id="NIZ59701.1"/>
    </source>
</evidence>
<keyword evidence="3" id="KW-0807">Transducer</keyword>
<dbReference type="InterPro" id="IPR004090">
    <property type="entry name" value="Chemotax_Me-accpt_rcpt"/>
</dbReference>
<comment type="caution">
    <text evidence="9">The sequence shown here is derived from an EMBL/GenBank/DDBJ whole genome shotgun (WGS) entry which is preliminary data.</text>
</comment>
<dbReference type="Gene3D" id="6.10.340.10">
    <property type="match status" value="1"/>
</dbReference>
<dbReference type="SUPFAM" id="SSF58104">
    <property type="entry name" value="Methyl-accepting chemotaxis protein (MCP) signaling domain"/>
    <property type="match status" value="1"/>
</dbReference>
<name>A0ABX0W684_9RHOB</name>
<evidence type="ECO:0000313" key="10">
    <source>
        <dbReference type="Proteomes" id="UP001429564"/>
    </source>
</evidence>
<feature type="region of interest" description="Disordered" evidence="5">
    <location>
        <begin position="523"/>
        <end position="543"/>
    </location>
</feature>
<dbReference type="Proteomes" id="UP001429564">
    <property type="component" value="Unassembled WGS sequence"/>
</dbReference>
<feature type="domain" description="HAMP" evidence="8">
    <location>
        <begin position="225"/>
        <end position="271"/>
    </location>
</feature>
<protein>
    <submittedName>
        <fullName evidence="9">Chemotaxis protein</fullName>
    </submittedName>
</protein>
<evidence type="ECO:0000256" key="2">
    <source>
        <dbReference type="ARBA" id="ARBA00029447"/>
    </source>
</evidence>
<gene>
    <name evidence="9" type="ORF">DL239_01795</name>
</gene>
<dbReference type="InterPro" id="IPR013587">
    <property type="entry name" value="Nitrate/nitrite_sensing"/>
</dbReference>
<dbReference type="PROSITE" id="PS50111">
    <property type="entry name" value="CHEMOTAXIS_TRANSDUC_2"/>
    <property type="match status" value="1"/>
</dbReference>
<organism evidence="9 10">
    <name type="scientific">Parasedimentitalea denitrificans</name>
    <dbReference type="NCBI Taxonomy" id="2211118"/>
    <lineage>
        <taxon>Bacteria</taxon>
        <taxon>Pseudomonadati</taxon>
        <taxon>Pseudomonadota</taxon>
        <taxon>Alphaproteobacteria</taxon>
        <taxon>Rhodobacterales</taxon>
        <taxon>Paracoccaceae</taxon>
        <taxon>Parasedimentitalea</taxon>
    </lineage>
</organism>
<evidence type="ECO:0000259" key="7">
    <source>
        <dbReference type="PROSITE" id="PS50111"/>
    </source>
</evidence>
<dbReference type="PROSITE" id="PS50885">
    <property type="entry name" value="HAMP"/>
    <property type="match status" value="2"/>
</dbReference>
<dbReference type="Pfam" id="PF00015">
    <property type="entry name" value="MCPsignal"/>
    <property type="match status" value="1"/>
</dbReference>
<evidence type="ECO:0000259" key="8">
    <source>
        <dbReference type="PROSITE" id="PS50885"/>
    </source>
</evidence>
<keyword evidence="6" id="KW-0472">Membrane</keyword>
<dbReference type="EMBL" id="QHLQ01000001">
    <property type="protein sequence ID" value="NIZ59701.1"/>
    <property type="molecule type" value="Genomic_DNA"/>
</dbReference>
<accession>A0ABX0W684</accession>
<evidence type="ECO:0000256" key="3">
    <source>
        <dbReference type="PROSITE-ProRule" id="PRU00284"/>
    </source>
</evidence>
<dbReference type="Pfam" id="PF08376">
    <property type="entry name" value="NIT"/>
    <property type="match status" value="1"/>
</dbReference>
<dbReference type="SMART" id="SM00283">
    <property type="entry name" value="MA"/>
    <property type="match status" value="1"/>
</dbReference>
<keyword evidence="10" id="KW-1185">Reference proteome</keyword>
<dbReference type="InterPro" id="IPR003660">
    <property type="entry name" value="HAMP_dom"/>
</dbReference>
<dbReference type="InterPro" id="IPR004089">
    <property type="entry name" value="MCPsignal_dom"/>
</dbReference>
<feature type="domain" description="HAMP" evidence="8">
    <location>
        <begin position="155"/>
        <end position="208"/>
    </location>
</feature>
<feature type="domain" description="Methyl-accepting transducer" evidence="7">
    <location>
        <begin position="276"/>
        <end position="505"/>
    </location>
</feature>
<dbReference type="SMART" id="SM00304">
    <property type="entry name" value="HAMP"/>
    <property type="match status" value="3"/>
</dbReference>
<keyword evidence="6" id="KW-1133">Transmembrane helix</keyword>
<reference evidence="9 10" key="1">
    <citation type="submission" date="2018-05" db="EMBL/GenBank/DDBJ databases">
        <authorList>
            <person name="Zhang Y.-J."/>
        </authorList>
    </citation>
    <scope>NUCLEOTIDE SEQUENCE [LARGE SCALE GENOMIC DNA]</scope>
    <source>
        <strain evidence="9 10">CY04</strain>
    </source>
</reference>
<dbReference type="PRINTS" id="PR00260">
    <property type="entry name" value="CHEMTRNSDUCR"/>
</dbReference>
<dbReference type="PANTHER" id="PTHR43531:SF11">
    <property type="entry name" value="METHYL-ACCEPTING CHEMOTAXIS PROTEIN 3"/>
    <property type="match status" value="1"/>
</dbReference>
<dbReference type="Gene3D" id="1.10.287.950">
    <property type="entry name" value="Methyl-accepting chemotaxis protein"/>
    <property type="match status" value="1"/>
</dbReference>
<dbReference type="CDD" id="cd11386">
    <property type="entry name" value="MCP_signal"/>
    <property type="match status" value="1"/>
</dbReference>
<evidence type="ECO:0000256" key="6">
    <source>
        <dbReference type="SAM" id="Phobius"/>
    </source>
</evidence>
<feature type="compositionally biased region" description="Polar residues" evidence="5">
    <location>
        <begin position="523"/>
        <end position="532"/>
    </location>
</feature>
<evidence type="ECO:0000256" key="4">
    <source>
        <dbReference type="SAM" id="Coils"/>
    </source>
</evidence>
<proteinExistence type="inferred from homology"/>
<evidence type="ECO:0000256" key="5">
    <source>
        <dbReference type="SAM" id="MobiDB-lite"/>
    </source>
</evidence>
<comment type="similarity">
    <text evidence="2">Belongs to the methyl-accepting chemotaxis (MCP) protein family.</text>
</comment>
<evidence type="ECO:0000256" key="1">
    <source>
        <dbReference type="ARBA" id="ARBA00022500"/>
    </source>
</evidence>
<feature type="transmembrane region" description="Helical" evidence="6">
    <location>
        <begin position="131"/>
        <end position="155"/>
    </location>
</feature>
<feature type="coiled-coil region" evidence="4">
    <location>
        <begin position="189"/>
        <end position="223"/>
    </location>
</feature>
<sequence>MVALSNAKEAAGVQRAAGATGFGLGRFELPTYQKFAEKGAAESQLLRLAALTLGQYLPDLDFAEGLRQNNLQNIRNEILAAGPNGPVPDLTAQKWFSLATTWLTYLHSVEDMTAAKMDELAAQEAQAARTALLITISLVTLSILATTVIGARLILTFTRQLSALQKDLDKLAHKEFDFEPAGMESKTEIGNLSRAMNITRAELQKAEEKLASIEQERVADRGAVIGQLDQQLSRLAARDLDCTIDQAFPQEYEQLRESFNTTVATLRTTVEQVVHAADSIRNGAAEISQASDDLSHRTESQAATLEQTAAALEQMTVSVKSSAEGARSVETIMDEARQEATNSGEVVQKTVSAMKEIEQSSGRISQIIGVIDDIAFQTNLLALNAGVEAARAGEAGRGFAVVASEVRALAQRSSDAATEIKSLINDSSRHVDNGVDLVGQAGNALGNIVDRVNHISQLITEMSEGSAEQSTGLGEINLGVTQLDQVTQQNAAMVEQATAAGHLLNGDATKLSDMVSQFNIGKGTTRSATATPPVSPTARGNWEQEEEIEIKPAKVAGSRVGVWEDF</sequence>
<dbReference type="InterPro" id="IPR051310">
    <property type="entry name" value="MCP_chemotaxis"/>
</dbReference>
<dbReference type="PANTHER" id="PTHR43531">
    <property type="entry name" value="PROTEIN ICFG"/>
    <property type="match status" value="1"/>
</dbReference>
<keyword evidence="6" id="KW-0812">Transmembrane</keyword>
<keyword evidence="1" id="KW-0145">Chemotaxis</keyword>